<protein>
    <submittedName>
        <fullName evidence="2">Uncharacterized protein</fullName>
    </submittedName>
</protein>
<feature type="compositionally biased region" description="Low complexity" evidence="1">
    <location>
        <begin position="10"/>
        <end position="21"/>
    </location>
</feature>
<evidence type="ECO:0000313" key="3">
    <source>
        <dbReference type="Proteomes" id="UP001596175"/>
    </source>
</evidence>
<dbReference type="Proteomes" id="UP001596175">
    <property type="component" value="Unassembled WGS sequence"/>
</dbReference>
<name>A0ABV9ZL32_9PSEU</name>
<feature type="region of interest" description="Disordered" evidence="1">
    <location>
        <begin position="107"/>
        <end position="143"/>
    </location>
</feature>
<organism evidence="2 3">
    <name type="scientific">Actinomycetospora rhizophila</name>
    <dbReference type="NCBI Taxonomy" id="1416876"/>
    <lineage>
        <taxon>Bacteria</taxon>
        <taxon>Bacillati</taxon>
        <taxon>Actinomycetota</taxon>
        <taxon>Actinomycetes</taxon>
        <taxon>Pseudonocardiales</taxon>
        <taxon>Pseudonocardiaceae</taxon>
        <taxon>Actinomycetospora</taxon>
    </lineage>
</organism>
<dbReference type="RefSeq" id="WP_378024253.1">
    <property type="nucleotide sequence ID" value="NZ_JBHSKG010000021.1"/>
</dbReference>
<dbReference type="EMBL" id="JBHSKG010000021">
    <property type="protein sequence ID" value="MFC5142121.1"/>
    <property type="molecule type" value="Genomic_DNA"/>
</dbReference>
<reference evidence="3" key="1">
    <citation type="journal article" date="2019" name="Int. J. Syst. Evol. Microbiol.">
        <title>The Global Catalogue of Microorganisms (GCM) 10K type strain sequencing project: providing services to taxonomists for standard genome sequencing and annotation.</title>
        <authorList>
            <consortium name="The Broad Institute Genomics Platform"/>
            <consortium name="The Broad Institute Genome Sequencing Center for Infectious Disease"/>
            <person name="Wu L."/>
            <person name="Ma J."/>
        </authorList>
    </citation>
    <scope>NUCLEOTIDE SEQUENCE [LARGE SCALE GENOMIC DNA]</scope>
    <source>
        <strain evidence="3">XZYJ18</strain>
    </source>
</reference>
<evidence type="ECO:0000313" key="2">
    <source>
        <dbReference type="EMBL" id="MFC5142121.1"/>
    </source>
</evidence>
<keyword evidence="3" id="KW-1185">Reference proteome</keyword>
<proteinExistence type="predicted"/>
<accession>A0ABV9ZL32</accession>
<feature type="region of interest" description="Disordered" evidence="1">
    <location>
        <begin position="1"/>
        <end position="23"/>
    </location>
</feature>
<comment type="caution">
    <text evidence="2">The sequence shown here is derived from an EMBL/GenBank/DDBJ whole genome shotgun (WGS) entry which is preliminary data.</text>
</comment>
<evidence type="ECO:0000256" key="1">
    <source>
        <dbReference type="SAM" id="MobiDB-lite"/>
    </source>
</evidence>
<sequence>MDDDRAWQPDSAGSGSDQSSGLRRDPLHLVCESLNFTHSLLHEAQRLRRRVLDVLVDLSAGWEQAADRLERTAADARSSAAQERLLTAASRARTNVAATRRQWRRLAAVDVGEPPPTGREAGSGRLVLHPSTPPIEPSAGDDV</sequence>
<gene>
    <name evidence="2" type="ORF">ACFPK1_28095</name>
</gene>